<protein>
    <recommendedName>
        <fullName evidence="1">Transposase IS204/IS1001/IS1096/IS1165 DDE domain-containing protein</fullName>
    </recommendedName>
</protein>
<evidence type="ECO:0000313" key="2">
    <source>
        <dbReference type="EMBL" id="GHO86464.1"/>
    </source>
</evidence>
<gene>
    <name evidence="2" type="ORF">KSZ_44700</name>
</gene>
<evidence type="ECO:0000313" key="3">
    <source>
        <dbReference type="Proteomes" id="UP000635565"/>
    </source>
</evidence>
<dbReference type="InterPro" id="IPR002560">
    <property type="entry name" value="Transposase_DDE"/>
</dbReference>
<dbReference type="Proteomes" id="UP000635565">
    <property type="component" value="Unassembled WGS sequence"/>
</dbReference>
<accession>A0ABQ3VL88</accession>
<reference evidence="2 3" key="1">
    <citation type="journal article" date="2021" name="Int. J. Syst. Evol. Microbiol.">
        <title>Reticulibacter mediterranei gen. nov., sp. nov., within the new family Reticulibacteraceae fam. nov., and Ktedonospora formicarum gen. nov., sp. nov., Ktedonobacter robiniae sp. nov., Dictyobacter formicarum sp. nov. and Dictyobacter arantiisoli sp. nov., belonging to the class Ktedonobacteria.</title>
        <authorList>
            <person name="Yabe S."/>
            <person name="Zheng Y."/>
            <person name="Wang C.M."/>
            <person name="Sakai Y."/>
            <person name="Abe K."/>
            <person name="Yokota A."/>
            <person name="Donadio S."/>
            <person name="Cavaletti L."/>
            <person name="Monciardini P."/>
        </authorList>
    </citation>
    <scope>NUCLEOTIDE SEQUENCE [LARGE SCALE GENOMIC DNA]</scope>
    <source>
        <strain evidence="2 3">SOSP1-9</strain>
    </source>
</reference>
<feature type="domain" description="Transposase IS204/IS1001/IS1096/IS1165 DDE" evidence="1">
    <location>
        <begin position="19"/>
        <end position="75"/>
    </location>
</feature>
<proteinExistence type="predicted"/>
<evidence type="ECO:0000259" key="1">
    <source>
        <dbReference type="Pfam" id="PF01610"/>
    </source>
</evidence>
<dbReference type="Pfam" id="PF01610">
    <property type="entry name" value="DDE_Tnp_ISL3"/>
    <property type="match status" value="1"/>
</dbReference>
<keyword evidence="3" id="KW-1185">Reference proteome</keyword>
<name>A0ABQ3VL88_9CHLR</name>
<sequence length="76" mass="8606">MKHGRTLEEESRLPAPRFLGIDEFARRKGQVYDTILCDVERHQVLEVGEGRTLEAVCALLERLENPEAVQAVSIDT</sequence>
<dbReference type="EMBL" id="BNJJ01000012">
    <property type="protein sequence ID" value="GHO86464.1"/>
    <property type="molecule type" value="Genomic_DNA"/>
</dbReference>
<organism evidence="2 3">
    <name type="scientific">Dictyobacter formicarum</name>
    <dbReference type="NCBI Taxonomy" id="2778368"/>
    <lineage>
        <taxon>Bacteria</taxon>
        <taxon>Bacillati</taxon>
        <taxon>Chloroflexota</taxon>
        <taxon>Ktedonobacteria</taxon>
        <taxon>Ktedonobacterales</taxon>
        <taxon>Dictyobacteraceae</taxon>
        <taxon>Dictyobacter</taxon>
    </lineage>
</organism>
<comment type="caution">
    <text evidence="2">The sequence shown here is derived from an EMBL/GenBank/DDBJ whole genome shotgun (WGS) entry which is preliminary data.</text>
</comment>